<evidence type="ECO:0000256" key="5">
    <source>
        <dbReference type="ARBA" id="ARBA00023228"/>
    </source>
</evidence>
<name>A0ABD3X8X9_SINWO</name>
<accession>A0ABD3X8X9</accession>
<evidence type="ECO:0000256" key="4">
    <source>
        <dbReference type="ARBA" id="ARBA00023136"/>
    </source>
</evidence>
<feature type="region of interest" description="Disordered" evidence="7">
    <location>
        <begin position="1"/>
        <end position="68"/>
    </location>
</feature>
<keyword evidence="6" id="KW-0449">Lipoprotein</keyword>
<gene>
    <name evidence="8" type="ORF">ACJMK2_028858</name>
</gene>
<protein>
    <recommendedName>
        <fullName evidence="3">BLOC-1-related complex subunit 5</fullName>
    </recommendedName>
</protein>
<dbReference type="Pfam" id="PF10158">
    <property type="entry name" value="LOH1CR12"/>
    <property type="match status" value="1"/>
</dbReference>
<keyword evidence="9" id="KW-1185">Reference proteome</keyword>
<dbReference type="InterPro" id="IPR018780">
    <property type="entry name" value="TBORCS5"/>
</dbReference>
<dbReference type="GO" id="GO:0005765">
    <property type="term" value="C:lysosomal membrane"/>
    <property type="evidence" value="ECO:0007669"/>
    <property type="project" value="UniProtKB-SubCell"/>
</dbReference>
<evidence type="ECO:0000256" key="3">
    <source>
        <dbReference type="ARBA" id="ARBA00022300"/>
    </source>
</evidence>
<proteinExistence type="inferred from homology"/>
<organism evidence="8 9">
    <name type="scientific">Sinanodonta woodiana</name>
    <name type="common">Chinese pond mussel</name>
    <name type="synonym">Anodonta woodiana</name>
    <dbReference type="NCBI Taxonomy" id="1069815"/>
    <lineage>
        <taxon>Eukaryota</taxon>
        <taxon>Metazoa</taxon>
        <taxon>Spiralia</taxon>
        <taxon>Lophotrochozoa</taxon>
        <taxon>Mollusca</taxon>
        <taxon>Bivalvia</taxon>
        <taxon>Autobranchia</taxon>
        <taxon>Heteroconchia</taxon>
        <taxon>Palaeoheterodonta</taxon>
        <taxon>Unionida</taxon>
        <taxon>Unionoidea</taxon>
        <taxon>Unionidae</taxon>
        <taxon>Unioninae</taxon>
        <taxon>Sinanodonta</taxon>
    </lineage>
</organism>
<feature type="compositionally biased region" description="Polar residues" evidence="7">
    <location>
        <begin position="46"/>
        <end position="59"/>
    </location>
</feature>
<dbReference type="PANTHER" id="PTHR31634:SF2">
    <property type="entry name" value="BLOC-1-RELATED COMPLEX SUBUNIT 5"/>
    <property type="match status" value="1"/>
</dbReference>
<keyword evidence="5" id="KW-0458">Lysosome</keyword>
<evidence type="ECO:0000256" key="2">
    <source>
        <dbReference type="ARBA" id="ARBA00010235"/>
    </source>
</evidence>
<dbReference type="CDD" id="cd22789">
    <property type="entry name" value="BORCS5-like"/>
    <property type="match status" value="1"/>
</dbReference>
<feature type="compositionally biased region" description="Low complexity" evidence="7">
    <location>
        <begin position="1"/>
        <end position="17"/>
    </location>
</feature>
<comment type="similarity">
    <text evidence="2">Belongs to the BORCS5 family.</text>
</comment>
<reference evidence="8 9" key="1">
    <citation type="submission" date="2024-11" db="EMBL/GenBank/DDBJ databases">
        <title>Chromosome-level genome assembly of the freshwater bivalve Anodonta woodiana.</title>
        <authorList>
            <person name="Chen X."/>
        </authorList>
    </citation>
    <scope>NUCLEOTIDE SEQUENCE [LARGE SCALE GENOMIC DNA]</scope>
    <source>
        <strain evidence="8">MN2024</strain>
        <tissue evidence="8">Gills</tissue>
    </source>
</reference>
<dbReference type="Proteomes" id="UP001634394">
    <property type="component" value="Unassembled WGS sequence"/>
</dbReference>
<dbReference type="AlphaFoldDB" id="A0ABD3X8X9"/>
<evidence type="ECO:0000256" key="6">
    <source>
        <dbReference type="ARBA" id="ARBA00023288"/>
    </source>
</evidence>
<dbReference type="PANTHER" id="PTHR31634">
    <property type="entry name" value="BLOC-1-RELATED COMPLEX SUBUNIT 5"/>
    <property type="match status" value="1"/>
</dbReference>
<evidence type="ECO:0000256" key="7">
    <source>
        <dbReference type="SAM" id="MobiDB-lite"/>
    </source>
</evidence>
<sequence>MGSDQSSPLPAGAPGSSIRSQRDEDIPYTSFSISKPINGDSPRLSPRSQPNKQQTSLRDGSSKEVTPKHNIVIVADGQTGIKDPDPELTKLNTIPVFYPILRGSLNVPLSSRDLTSLDRLSHQQVLQLCLRYQEHLKQLAEAVTFDQNALCIRLKEIDCAIHMLMNLMTERQKKYAKYAEQFQRASETVSVLNRVKDTIDDIIPKMDRLNHMLPPEEQLEPFQIKEGSNR</sequence>
<keyword evidence="4" id="KW-0472">Membrane</keyword>
<evidence type="ECO:0000313" key="9">
    <source>
        <dbReference type="Proteomes" id="UP001634394"/>
    </source>
</evidence>
<comment type="subcellular location">
    <subcellularLocation>
        <location evidence="1">Lysosome membrane</location>
        <topology evidence="1">Lipid-anchor</topology>
        <orientation evidence="1">Cytoplasmic side</orientation>
    </subcellularLocation>
</comment>
<evidence type="ECO:0000256" key="1">
    <source>
        <dbReference type="ARBA" id="ARBA00004122"/>
    </source>
</evidence>
<comment type="caution">
    <text evidence="8">The sequence shown here is derived from an EMBL/GenBank/DDBJ whole genome shotgun (WGS) entry which is preliminary data.</text>
</comment>
<dbReference type="EMBL" id="JBJQND010000003">
    <property type="protein sequence ID" value="KAL3882522.1"/>
    <property type="molecule type" value="Genomic_DNA"/>
</dbReference>
<evidence type="ECO:0000313" key="8">
    <source>
        <dbReference type="EMBL" id="KAL3882522.1"/>
    </source>
</evidence>